<comment type="caution">
    <text evidence="1">The sequence shown here is derived from an EMBL/GenBank/DDBJ whole genome shotgun (WGS) entry which is preliminary data.</text>
</comment>
<gene>
    <name evidence="1" type="ORF">SD71_06630</name>
</gene>
<dbReference type="EMBL" id="JXAL01000006">
    <property type="protein sequence ID" value="KIL36674.1"/>
    <property type="molecule type" value="Genomic_DNA"/>
</dbReference>
<evidence type="ECO:0000313" key="1">
    <source>
        <dbReference type="EMBL" id="KIL36674.1"/>
    </source>
</evidence>
<proteinExistence type="predicted"/>
<name>A0ABR5A6J5_9BACL</name>
<evidence type="ECO:0000313" key="2">
    <source>
        <dbReference type="Proteomes" id="UP000054526"/>
    </source>
</evidence>
<reference evidence="1 2" key="1">
    <citation type="submission" date="2014-12" db="EMBL/GenBank/DDBJ databases">
        <title>Draft genome sequence of Cohnella kolymensis strain B-2846.</title>
        <authorList>
            <person name="Karlyshev A.V."/>
            <person name="Kudryashova E.B."/>
        </authorList>
    </citation>
    <scope>NUCLEOTIDE SEQUENCE [LARGE SCALE GENOMIC DNA]</scope>
    <source>
        <strain evidence="1 2">VKM B-2846</strain>
    </source>
</reference>
<organism evidence="1 2">
    <name type="scientific">Cohnella kolymensis</name>
    <dbReference type="NCBI Taxonomy" id="1590652"/>
    <lineage>
        <taxon>Bacteria</taxon>
        <taxon>Bacillati</taxon>
        <taxon>Bacillota</taxon>
        <taxon>Bacilli</taxon>
        <taxon>Bacillales</taxon>
        <taxon>Paenibacillaceae</taxon>
        <taxon>Cohnella</taxon>
    </lineage>
</organism>
<keyword evidence="2" id="KW-1185">Reference proteome</keyword>
<protein>
    <submittedName>
        <fullName evidence="1">Uncharacterized protein</fullName>
    </submittedName>
</protein>
<accession>A0ABR5A6J5</accession>
<sequence>MLLKRIIYKKTKLVQPTVNLNYVFPLKNKIALSKQSFAQITDINMDILEEHNILTYTIQIYNGERTPINLIDYWVSVRSKSTGATYSSVISTADKTKSKISSKTSQTIRFFSKLDKNVKLSDIKFELVKWDFSSVGYMRKLGELSVTKAFNPAVKTNMYKTVFLSDTPIKLNISDFSSAKMSSEDLFSISLQLQSLGKRTLTSPKLKFYLKSNTGLTYPLSADLSQDVSLLPSQKRVISLGTSVPDVSGITSWMLQINQEDETAKVELGIATFQLPTSTSSLNTIPVNQEKIISVNNKKVGARVKFATALDNDSQGVSVIVSLINRDTSAIPLPKYDFKLVTNGYTFPLSSQDKDSSISLNPMQEKTFSLKTTVPATIGTQDAQLIMLQQQDASAGSDTATNAVGFPVGIFKLGNLVENNPGKSMFMDTASGTYQVTMDSIQRLPWADTDVLAIHFKLKNPNYTRSVPVPKLQGYITIDGITAADTDTKYIQPDSVYLMAPNTEIDGYLVTKIPYYSEYSVLQAGLQEKVGESITEVAQFMQGHHQIEFPAVSLNAEFKSSTKGKQAMFRVRSTKSYSGSGTTIFYAEMELNNLEARNTNLPQIVGFFTTGNGDYYKASVSQQDIPTTARGKSLVSLWLNCQITSIPQSLSC</sequence>
<dbReference type="Proteomes" id="UP000054526">
    <property type="component" value="Unassembled WGS sequence"/>
</dbReference>